<reference evidence="1" key="1">
    <citation type="submission" date="2021-11" db="EMBL/GenBank/DDBJ databases">
        <title>Isoprene-degrading acetogen.</title>
        <authorList>
            <person name="Yang Y."/>
            <person name="Jin H."/>
            <person name="Yan J."/>
        </authorList>
    </citation>
    <scope>NUCLEOTIDE SEQUENCE</scope>
    <source>
        <strain evidence="1">Berkeley</strain>
    </source>
</reference>
<evidence type="ECO:0000313" key="2">
    <source>
        <dbReference type="Proteomes" id="UP001163550"/>
    </source>
</evidence>
<dbReference type="RefSeq" id="WP_228880281.1">
    <property type="nucleotide sequence ID" value="NZ_CABIIK010000022.1"/>
</dbReference>
<sequence>MNKRDNSDVTYSDMLAVITEASFASSPTDCGFFQNGGAELEALGILVGILAYFG</sequence>
<proteinExistence type="predicted"/>
<dbReference type="Proteomes" id="UP001163550">
    <property type="component" value="Chromosome"/>
</dbReference>
<organism evidence="1 2">
    <name type="scientific">Acetobacterium wieringae</name>
    <dbReference type="NCBI Taxonomy" id="52694"/>
    <lineage>
        <taxon>Bacteria</taxon>
        <taxon>Bacillati</taxon>
        <taxon>Bacillota</taxon>
        <taxon>Clostridia</taxon>
        <taxon>Eubacteriales</taxon>
        <taxon>Eubacteriaceae</taxon>
        <taxon>Acetobacterium</taxon>
    </lineage>
</organism>
<keyword evidence="2" id="KW-1185">Reference proteome</keyword>
<protein>
    <submittedName>
        <fullName evidence="1">Uncharacterized protein</fullName>
    </submittedName>
</protein>
<evidence type="ECO:0000313" key="1">
    <source>
        <dbReference type="EMBL" id="UYO62423.1"/>
    </source>
</evidence>
<name>A0ABY6HD33_9FIRM</name>
<accession>A0ABY6HD33</accession>
<gene>
    <name evidence="1" type="ORF">LNN31_16785</name>
</gene>
<dbReference type="EMBL" id="CP087994">
    <property type="protein sequence ID" value="UYO62423.1"/>
    <property type="molecule type" value="Genomic_DNA"/>
</dbReference>